<accession>A0A5J5CDT5</accession>
<dbReference type="EMBL" id="VOFY01000418">
    <property type="protein sequence ID" value="KAA8578591.1"/>
    <property type="molecule type" value="Genomic_DNA"/>
</dbReference>
<name>A0A5J5CDT5_9PERO</name>
<sequence length="143" mass="16109">MLQSWLKLPPSSITAGDTTVCWCNRWKPHPNHCPEEYPRDNFNRKGWHSISLQGVVDGRGLFWDVCVGYAGSVHDAQRECVRVLRQSHLWEQLSDGELLGQNKKIISGINVGHYLIEMAFGRLKAGGDVSSKEMTASWSSARK</sequence>
<evidence type="ECO:0000313" key="1">
    <source>
        <dbReference type="EMBL" id="KAA8578591.1"/>
    </source>
</evidence>
<dbReference type="AlphaFoldDB" id="A0A5J5CDT5"/>
<organism evidence="1 2">
    <name type="scientific">Etheostoma spectabile</name>
    <name type="common">orangethroat darter</name>
    <dbReference type="NCBI Taxonomy" id="54343"/>
    <lineage>
        <taxon>Eukaryota</taxon>
        <taxon>Metazoa</taxon>
        <taxon>Chordata</taxon>
        <taxon>Craniata</taxon>
        <taxon>Vertebrata</taxon>
        <taxon>Euteleostomi</taxon>
        <taxon>Actinopterygii</taxon>
        <taxon>Neopterygii</taxon>
        <taxon>Teleostei</taxon>
        <taxon>Neoteleostei</taxon>
        <taxon>Acanthomorphata</taxon>
        <taxon>Eupercaria</taxon>
        <taxon>Perciformes</taxon>
        <taxon>Percoidei</taxon>
        <taxon>Percidae</taxon>
        <taxon>Etheostomatinae</taxon>
        <taxon>Etheostoma</taxon>
    </lineage>
</organism>
<protein>
    <recommendedName>
        <fullName evidence="3">DDE Tnp4 domain-containing protein</fullName>
    </recommendedName>
</protein>
<keyword evidence="2" id="KW-1185">Reference proteome</keyword>
<comment type="caution">
    <text evidence="1">The sequence shown here is derived from an EMBL/GenBank/DDBJ whole genome shotgun (WGS) entry which is preliminary data.</text>
</comment>
<evidence type="ECO:0000313" key="2">
    <source>
        <dbReference type="Proteomes" id="UP000327493"/>
    </source>
</evidence>
<proteinExistence type="predicted"/>
<dbReference type="Proteomes" id="UP000327493">
    <property type="component" value="Unassembled WGS sequence"/>
</dbReference>
<evidence type="ECO:0008006" key="3">
    <source>
        <dbReference type="Google" id="ProtNLM"/>
    </source>
</evidence>
<gene>
    <name evidence="1" type="ORF">FQN60_013423</name>
</gene>
<reference evidence="1 2" key="1">
    <citation type="submission" date="2019-08" db="EMBL/GenBank/DDBJ databases">
        <title>A chromosome-level genome assembly, high-density linkage maps, and genome scans reveal the genomic architecture of hybrid incompatibilities underlying speciation via character displacement in darters (Percidae: Etheostominae).</title>
        <authorList>
            <person name="Moran R.L."/>
            <person name="Catchen J.M."/>
            <person name="Fuller R.C."/>
        </authorList>
    </citation>
    <scope>NUCLEOTIDE SEQUENCE [LARGE SCALE GENOMIC DNA]</scope>
    <source>
        <strain evidence="1">EspeVRDwgs_2016</strain>
        <tissue evidence="1">Muscle</tissue>
    </source>
</reference>